<comment type="similarity">
    <text evidence="3">Belongs to the ZC3H15/TMA46 family.</text>
</comment>
<evidence type="ECO:0000256" key="2">
    <source>
        <dbReference type="ARBA" id="ARBA00004496"/>
    </source>
</evidence>
<dbReference type="PROSITE" id="PS50103">
    <property type="entry name" value="ZF_C3H1"/>
    <property type="match status" value="2"/>
</dbReference>
<evidence type="ECO:0000256" key="8">
    <source>
        <dbReference type="ARBA" id="ARBA00022771"/>
    </source>
</evidence>
<evidence type="ECO:0000259" key="15">
    <source>
        <dbReference type="PROSITE" id="PS50103"/>
    </source>
</evidence>
<feature type="region of interest" description="Disordered" evidence="14">
    <location>
        <begin position="1"/>
        <end position="33"/>
    </location>
</feature>
<dbReference type="Gene3D" id="6.20.400.10">
    <property type="match status" value="1"/>
</dbReference>
<dbReference type="AlphaFoldDB" id="A0A9P3LD51"/>
<evidence type="ECO:0000313" key="17">
    <source>
        <dbReference type="Proteomes" id="UP000703269"/>
    </source>
</evidence>
<reference evidence="16 17" key="1">
    <citation type="submission" date="2021-08" db="EMBL/GenBank/DDBJ databases">
        <title>Draft Genome Sequence of Phanerochaete sordida strain YK-624.</title>
        <authorList>
            <person name="Mori T."/>
            <person name="Dohra H."/>
            <person name="Suzuki T."/>
            <person name="Kawagishi H."/>
            <person name="Hirai H."/>
        </authorList>
    </citation>
    <scope>NUCLEOTIDE SEQUENCE [LARGE SCALE GENOMIC DNA]</scope>
    <source>
        <strain evidence="16 17">YK-624</strain>
    </source>
</reference>
<evidence type="ECO:0000256" key="9">
    <source>
        <dbReference type="ARBA" id="ARBA00022833"/>
    </source>
</evidence>
<evidence type="ECO:0000256" key="1">
    <source>
        <dbReference type="ARBA" id="ARBA00004123"/>
    </source>
</evidence>
<keyword evidence="8 12" id="KW-0863">Zinc-finger</keyword>
<evidence type="ECO:0000256" key="10">
    <source>
        <dbReference type="ARBA" id="ARBA00023054"/>
    </source>
</evidence>
<dbReference type="PANTHER" id="PTHR12681:SF0">
    <property type="entry name" value="ZINC FINGER CCCH DOMAIN-CONTAINING PROTEIN 15"/>
    <property type="match status" value="1"/>
</dbReference>
<sequence length="345" mass="39422">MPPKKQQQQGSSSKVKDDKTFGLKNKNKSAKVQKHVALVEKQQAMAGKSRAALEKEKEKALREKAKLEEEKRKKEEAALLKPVQVQKVPFGVDPKTVLCAFFKAGNCDKGNKCKFSHDLNVGRKVEKKNLYDDTREDKAQDTMDTWDEEKLRSVVLSKHGNPRTTTDIVCKYFIEAIETEKFGWFWECPNGGEKCQYRHALPPGFMLRSQRKAAEEAEKANQISLEEFLEVERHKLGTNLTPVTPESFAKWKKTRMDKKQAADEALKKAKETQAAAGKNNGMSGRDLFAYNPEWFLDEDEEEEDWDLAKYRKEKEDEDIAREEERIRDLGLKDDSDDGSPGSTGD</sequence>
<keyword evidence="5" id="KW-0963">Cytoplasm</keyword>
<feature type="zinc finger region" description="C3H1-type" evidence="12">
    <location>
        <begin position="93"/>
        <end position="120"/>
    </location>
</feature>
<protein>
    <recommendedName>
        <fullName evidence="4">Zinc finger CCCH domain-containing protein 15</fullName>
    </recommendedName>
</protein>
<dbReference type="GO" id="GO:0002181">
    <property type="term" value="P:cytoplasmic translation"/>
    <property type="evidence" value="ECO:0007669"/>
    <property type="project" value="TreeGrafter"/>
</dbReference>
<keyword evidence="9 12" id="KW-0862">Zinc</keyword>
<dbReference type="EMBL" id="BPQB01000014">
    <property type="protein sequence ID" value="GJE89968.1"/>
    <property type="molecule type" value="Genomic_DNA"/>
</dbReference>
<evidence type="ECO:0000256" key="4">
    <source>
        <dbReference type="ARBA" id="ARBA00015073"/>
    </source>
</evidence>
<dbReference type="SUPFAM" id="SSF90229">
    <property type="entry name" value="CCCH zinc finger"/>
    <property type="match status" value="1"/>
</dbReference>
<dbReference type="GO" id="GO:0005634">
    <property type="term" value="C:nucleus"/>
    <property type="evidence" value="ECO:0007669"/>
    <property type="project" value="UniProtKB-SubCell"/>
</dbReference>
<evidence type="ECO:0000256" key="6">
    <source>
        <dbReference type="ARBA" id="ARBA00022723"/>
    </source>
</evidence>
<keyword evidence="11" id="KW-0539">Nucleus</keyword>
<evidence type="ECO:0000256" key="12">
    <source>
        <dbReference type="PROSITE-ProRule" id="PRU00723"/>
    </source>
</evidence>
<comment type="caution">
    <text evidence="16">The sequence shown here is derived from an EMBL/GenBank/DDBJ whole genome shotgun (WGS) entry which is preliminary data.</text>
</comment>
<dbReference type="SMART" id="SM00356">
    <property type="entry name" value="ZnF_C3H1"/>
    <property type="match status" value="2"/>
</dbReference>
<keyword evidence="6 12" id="KW-0479">Metal-binding</keyword>
<evidence type="ECO:0000256" key="14">
    <source>
        <dbReference type="SAM" id="MobiDB-lite"/>
    </source>
</evidence>
<feature type="compositionally biased region" description="Low complexity" evidence="14">
    <location>
        <begin position="1"/>
        <end position="13"/>
    </location>
</feature>
<dbReference type="FunFam" id="4.10.1000.10:FF:000050">
    <property type="entry name" value="AGAP008634-PA"/>
    <property type="match status" value="1"/>
</dbReference>
<accession>A0A9P3LD51</accession>
<dbReference type="InterPro" id="IPR032378">
    <property type="entry name" value="ZC3H15/TMA46_C"/>
</dbReference>
<dbReference type="OrthoDB" id="278280at2759"/>
<dbReference type="Gene3D" id="4.10.1000.10">
    <property type="entry name" value="Zinc finger, CCCH-type"/>
    <property type="match status" value="1"/>
</dbReference>
<name>A0A9P3LD51_9APHY</name>
<evidence type="ECO:0000256" key="11">
    <source>
        <dbReference type="ARBA" id="ARBA00023242"/>
    </source>
</evidence>
<feature type="domain" description="C3H1-type" evidence="15">
    <location>
        <begin position="93"/>
        <end position="120"/>
    </location>
</feature>
<dbReference type="GO" id="GO:0005829">
    <property type="term" value="C:cytosol"/>
    <property type="evidence" value="ECO:0007669"/>
    <property type="project" value="TreeGrafter"/>
</dbReference>
<feature type="region of interest" description="Disordered" evidence="14">
    <location>
        <begin position="310"/>
        <end position="345"/>
    </location>
</feature>
<dbReference type="Pfam" id="PF00642">
    <property type="entry name" value="zf-CCCH"/>
    <property type="match status" value="1"/>
</dbReference>
<evidence type="ECO:0000313" key="16">
    <source>
        <dbReference type="EMBL" id="GJE89968.1"/>
    </source>
</evidence>
<dbReference type="Proteomes" id="UP000703269">
    <property type="component" value="Unassembled WGS sequence"/>
</dbReference>
<feature type="zinc finger region" description="C3H1-type" evidence="12">
    <location>
        <begin position="164"/>
        <end position="202"/>
    </location>
</feature>
<dbReference type="InterPro" id="IPR036855">
    <property type="entry name" value="Znf_CCCH_sf"/>
</dbReference>
<dbReference type="GO" id="GO:0008270">
    <property type="term" value="F:zinc ion binding"/>
    <property type="evidence" value="ECO:0007669"/>
    <property type="project" value="UniProtKB-KW"/>
</dbReference>
<keyword evidence="7" id="KW-0677">Repeat</keyword>
<dbReference type="PANTHER" id="PTHR12681">
    <property type="entry name" value="ZINC FINGER-CONTAINING PROTEIN P48ZNF"/>
    <property type="match status" value="1"/>
</dbReference>
<dbReference type="GO" id="GO:0003729">
    <property type="term" value="F:mRNA binding"/>
    <property type="evidence" value="ECO:0007669"/>
    <property type="project" value="TreeGrafter"/>
</dbReference>
<evidence type="ECO:0000256" key="7">
    <source>
        <dbReference type="ARBA" id="ARBA00022737"/>
    </source>
</evidence>
<evidence type="ECO:0000256" key="5">
    <source>
        <dbReference type="ARBA" id="ARBA00022490"/>
    </source>
</evidence>
<keyword evidence="10 13" id="KW-0175">Coiled coil</keyword>
<evidence type="ECO:0000256" key="3">
    <source>
        <dbReference type="ARBA" id="ARBA00010043"/>
    </source>
</evidence>
<dbReference type="Pfam" id="PF16543">
    <property type="entry name" value="DFRP_C"/>
    <property type="match status" value="1"/>
</dbReference>
<organism evidence="16 17">
    <name type="scientific">Phanerochaete sordida</name>
    <dbReference type="NCBI Taxonomy" id="48140"/>
    <lineage>
        <taxon>Eukaryota</taxon>
        <taxon>Fungi</taxon>
        <taxon>Dikarya</taxon>
        <taxon>Basidiomycota</taxon>
        <taxon>Agaricomycotina</taxon>
        <taxon>Agaricomycetes</taxon>
        <taxon>Polyporales</taxon>
        <taxon>Phanerochaetaceae</taxon>
        <taxon>Phanerochaete</taxon>
    </lineage>
</organism>
<gene>
    <name evidence="16" type="ORF">PsYK624_060860</name>
</gene>
<evidence type="ECO:0000256" key="13">
    <source>
        <dbReference type="SAM" id="Coils"/>
    </source>
</evidence>
<feature type="domain" description="C3H1-type" evidence="15">
    <location>
        <begin position="164"/>
        <end position="202"/>
    </location>
</feature>
<dbReference type="InterPro" id="IPR000571">
    <property type="entry name" value="Znf_CCCH"/>
</dbReference>
<keyword evidence="17" id="KW-1185">Reference proteome</keyword>
<proteinExistence type="inferred from homology"/>
<feature type="coiled-coil region" evidence="13">
    <location>
        <begin position="50"/>
        <end position="78"/>
    </location>
</feature>
<feature type="compositionally biased region" description="Basic and acidic residues" evidence="14">
    <location>
        <begin position="322"/>
        <end position="333"/>
    </location>
</feature>
<comment type="subcellular location">
    <subcellularLocation>
        <location evidence="2">Cytoplasm</location>
    </subcellularLocation>
    <subcellularLocation>
        <location evidence="1">Nucleus</location>
    </subcellularLocation>
</comment>